<organism evidence="1 2">
    <name type="scientific">Champsocephalus esox</name>
    <name type="common">pike icefish</name>
    <dbReference type="NCBI Taxonomy" id="159716"/>
    <lineage>
        <taxon>Eukaryota</taxon>
        <taxon>Metazoa</taxon>
        <taxon>Chordata</taxon>
        <taxon>Craniata</taxon>
        <taxon>Vertebrata</taxon>
        <taxon>Euteleostomi</taxon>
        <taxon>Actinopterygii</taxon>
        <taxon>Neopterygii</taxon>
        <taxon>Teleostei</taxon>
        <taxon>Neoteleostei</taxon>
        <taxon>Acanthomorphata</taxon>
        <taxon>Eupercaria</taxon>
        <taxon>Perciformes</taxon>
        <taxon>Notothenioidei</taxon>
        <taxon>Channichthyidae</taxon>
        <taxon>Champsocephalus</taxon>
    </lineage>
</organism>
<accession>A0AAN8GSC7</accession>
<protein>
    <submittedName>
        <fullName evidence="1">Uncharacterized protein</fullName>
    </submittedName>
</protein>
<name>A0AAN8GSC7_9TELE</name>
<evidence type="ECO:0000313" key="2">
    <source>
        <dbReference type="Proteomes" id="UP001335648"/>
    </source>
</evidence>
<proteinExistence type="predicted"/>
<gene>
    <name evidence="1" type="ORF">CesoFtcFv8_016792</name>
</gene>
<dbReference type="Proteomes" id="UP001335648">
    <property type="component" value="Unassembled WGS sequence"/>
</dbReference>
<dbReference type="EMBL" id="JAULUE010002058">
    <property type="protein sequence ID" value="KAK5888277.1"/>
    <property type="molecule type" value="Genomic_DNA"/>
</dbReference>
<evidence type="ECO:0000313" key="1">
    <source>
        <dbReference type="EMBL" id="KAK5888277.1"/>
    </source>
</evidence>
<keyword evidence="2" id="KW-1185">Reference proteome</keyword>
<comment type="caution">
    <text evidence="1">The sequence shown here is derived from an EMBL/GenBank/DDBJ whole genome shotgun (WGS) entry which is preliminary data.</text>
</comment>
<sequence>MARDTDSEELKAFWLSAARCRLYILMAVDTNRCSKHSPCGSRGEPQAAVAVGLRQLSQGGGGFFQN</sequence>
<dbReference type="AlphaFoldDB" id="A0AAN8GSC7"/>
<reference evidence="1 2" key="1">
    <citation type="journal article" date="2023" name="Mol. Biol. Evol.">
        <title>Genomics of Secondarily Temperate Adaptation in the Only Non-Antarctic Icefish.</title>
        <authorList>
            <person name="Rivera-Colon A.G."/>
            <person name="Rayamajhi N."/>
            <person name="Minhas B.F."/>
            <person name="Madrigal G."/>
            <person name="Bilyk K.T."/>
            <person name="Yoon V."/>
            <person name="Hune M."/>
            <person name="Gregory S."/>
            <person name="Cheng C.H.C."/>
            <person name="Catchen J.M."/>
        </authorList>
    </citation>
    <scope>NUCLEOTIDE SEQUENCE [LARGE SCALE GENOMIC DNA]</scope>
    <source>
        <strain evidence="1">JC2023a</strain>
    </source>
</reference>